<keyword evidence="2" id="KW-1185">Reference proteome</keyword>
<dbReference type="AlphaFoldDB" id="A0A4Y2TNN6"/>
<proteinExistence type="predicted"/>
<protein>
    <submittedName>
        <fullName evidence="1">Uncharacterized protein</fullName>
    </submittedName>
</protein>
<accession>A0A4Y2TNN6</accession>
<dbReference type="EMBL" id="BGPR01029714">
    <property type="protein sequence ID" value="GBO01681.1"/>
    <property type="molecule type" value="Genomic_DNA"/>
</dbReference>
<gene>
    <name evidence="1" type="ORF">AVEN_224090_1</name>
</gene>
<evidence type="ECO:0000313" key="2">
    <source>
        <dbReference type="Proteomes" id="UP000499080"/>
    </source>
</evidence>
<comment type="caution">
    <text evidence="1">The sequence shown here is derived from an EMBL/GenBank/DDBJ whole genome shotgun (WGS) entry which is preliminary data.</text>
</comment>
<evidence type="ECO:0000313" key="1">
    <source>
        <dbReference type="EMBL" id="GBO01681.1"/>
    </source>
</evidence>
<sequence length="76" mass="8241">MVNITNGTSPLSSRNGTNSLILSAIALAELFAEHRSFLNVSREKTAIFILILLVKNAIGECPVIELLSSARWEVEG</sequence>
<name>A0A4Y2TNN6_ARAVE</name>
<reference evidence="1 2" key="1">
    <citation type="journal article" date="2019" name="Sci. Rep.">
        <title>Orb-weaving spider Araneus ventricosus genome elucidates the spidroin gene catalogue.</title>
        <authorList>
            <person name="Kono N."/>
            <person name="Nakamura H."/>
            <person name="Ohtoshi R."/>
            <person name="Moran D.A.P."/>
            <person name="Shinohara A."/>
            <person name="Yoshida Y."/>
            <person name="Fujiwara M."/>
            <person name="Mori M."/>
            <person name="Tomita M."/>
            <person name="Arakawa K."/>
        </authorList>
    </citation>
    <scope>NUCLEOTIDE SEQUENCE [LARGE SCALE GENOMIC DNA]</scope>
</reference>
<dbReference type="Proteomes" id="UP000499080">
    <property type="component" value="Unassembled WGS sequence"/>
</dbReference>
<organism evidence="1 2">
    <name type="scientific">Araneus ventricosus</name>
    <name type="common">Orbweaver spider</name>
    <name type="synonym">Epeira ventricosa</name>
    <dbReference type="NCBI Taxonomy" id="182803"/>
    <lineage>
        <taxon>Eukaryota</taxon>
        <taxon>Metazoa</taxon>
        <taxon>Ecdysozoa</taxon>
        <taxon>Arthropoda</taxon>
        <taxon>Chelicerata</taxon>
        <taxon>Arachnida</taxon>
        <taxon>Araneae</taxon>
        <taxon>Araneomorphae</taxon>
        <taxon>Entelegynae</taxon>
        <taxon>Araneoidea</taxon>
        <taxon>Araneidae</taxon>
        <taxon>Araneus</taxon>
    </lineage>
</organism>